<evidence type="ECO:0000256" key="1">
    <source>
        <dbReference type="SAM" id="Phobius"/>
    </source>
</evidence>
<name>A0A8S5TAS8_9CAUD</name>
<proteinExistence type="predicted"/>
<keyword evidence="1" id="KW-1133">Transmembrane helix</keyword>
<dbReference type="EMBL" id="BK032783">
    <property type="protein sequence ID" value="DAF60139.1"/>
    <property type="molecule type" value="Genomic_DNA"/>
</dbReference>
<sequence>MKAMKKIIRFSLGFIMAAITIVMLIPFMIVSMFLGKRRKKAFNIWVSCLFTPLINKIGQLVNS</sequence>
<protein>
    <submittedName>
        <fullName evidence="2">Uncharacterized protein</fullName>
    </submittedName>
</protein>
<organism evidence="2">
    <name type="scientific">Siphoviridae sp. ctprd3</name>
    <dbReference type="NCBI Taxonomy" id="2827943"/>
    <lineage>
        <taxon>Viruses</taxon>
        <taxon>Duplodnaviria</taxon>
        <taxon>Heunggongvirae</taxon>
        <taxon>Uroviricota</taxon>
        <taxon>Caudoviricetes</taxon>
    </lineage>
</organism>
<evidence type="ECO:0000313" key="2">
    <source>
        <dbReference type="EMBL" id="DAF60139.1"/>
    </source>
</evidence>
<keyword evidence="1" id="KW-0472">Membrane</keyword>
<reference evidence="2" key="1">
    <citation type="journal article" date="2021" name="Proc. Natl. Acad. Sci. U.S.A.">
        <title>A Catalog of Tens of Thousands of Viruses from Human Metagenomes Reveals Hidden Associations with Chronic Diseases.</title>
        <authorList>
            <person name="Tisza M.J."/>
            <person name="Buck C.B."/>
        </authorList>
    </citation>
    <scope>NUCLEOTIDE SEQUENCE</scope>
    <source>
        <strain evidence="2">Ctprd3</strain>
    </source>
</reference>
<feature type="transmembrane region" description="Helical" evidence="1">
    <location>
        <begin position="12"/>
        <end position="34"/>
    </location>
</feature>
<keyword evidence="1" id="KW-0812">Transmembrane</keyword>
<accession>A0A8S5TAS8</accession>